<keyword evidence="3" id="KW-1185">Reference proteome</keyword>
<feature type="region of interest" description="Disordered" evidence="1">
    <location>
        <begin position="69"/>
        <end position="167"/>
    </location>
</feature>
<sequence>MEVCPARDGVKVSKQQVAWAAGARGPRKRWADDLSDPGGSVELPELLAWPTLGGESGGLAEHVRSRVVPNQAASQMAAGVAAMRKLAEDGGPRRADPGKRQETREKSRGEYGREVAPPERSGKSPPERSEDGCAERGGGSSKKVDDATGEGRWSGISNPSRRRSMLL</sequence>
<accession>A0ABN9SHT0</accession>
<evidence type="ECO:0000313" key="2">
    <source>
        <dbReference type="EMBL" id="CAK0831256.1"/>
    </source>
</evidence>
<evidence type="ECO:0000313" key="3">
    <source>
        <dbReference type="Proteomes" id="UP001189429"/>
    </source>
</evidence>
<evidence type="ECO:0000256" key="1">
    <source>
        <dbReference type="SAM" id="MobiDB-lite"/>
    </source>
</evidence>
<protein>
    <submittedName>
        <fullName evidence="2">Uncharacterized protein</fullName>
    </submittedName>
</protein>
<reference evidence="2" key="1">
    <citation type="submission" date="2023-10" db="EMBL/GenBank/DDBJ databases">
        <authorList>
            <person name="Chen Y."/>
            <person name="Shah S."/>
            <person name="Dougan E. K."/>
            <person name="Thang M."/>
            <person name="Chan C."/>
        </authorList>
    </citation>
    <scope>NUCLEOTIDE SEQUENCE [LARGE SCALE GENOMIC DNA]</scope>
</reference>
<feature type="compositionally biased region" description="Low complexity" evidence="1">
    <location>
        <begin position="71"/>
        <end position="83"/>
    </location>
</feature>
<feature type="compositionally biased region" description="Basic and acidic residues" evidence="1">
    <location>
        <begin position="85"/>
        <end position="134"/>
    </location>
</feature>
<gene>
    <name evidence="2" type="ORF">PCOR1329_LOCUS29616</name>
</gene>
<name>A0ABN9SHT0_9DINO</name>
<feature type="region of interest" description="Disordered" evidence="1">
    <location>
        <begin position="19"/>
        <end position="41"/>
    </location>
</feature>
<dbReference type="Proteomes" id="UP001189429">
    <property type="component" value="Unassembled WGS sequence"/>
</dbReference>
<dbReference type="EMBL" id="CAUYUJ010011159">
    <property type="protein sequence ID" value="CAK0831256.1"/>
    <property type="molecule type" value="Genomic_DNA"/>
</dbReference>
<proteinExistence type="predicted"/>
<comment type="caution">
    <text evidence="2">The sequence shown here is derived from an EMBL/GenBank/DDBJ whole genome shotgun (WGS) entry which is preliminary data.</text>
</comment>
<organism evidence="2 3">
    <name type="scientific">Prorocentrum cordatum</name>
    <dbReference type="NCBI Taxonomy" id="2364126"/>
    <lineage>
        <taxon>Eukaryota</taxon>
        <taxon>Sar</taxon>
        <taxon>Alveolata</taxon>
        <taxon>Dinophyceae</taxon>
        <taxon>Prorocentrales</taxon>
        <taxon>Prorocentraceae</taxon>
        <taxon>Prorocentrum</taxon>
    </lineage>
</organism>